<keyword evidence="13" id="KW-1185">Reference proteome</keyword>
<dbReference type="FunFam" id="1.10.10.2360:FF:000001">
    <property type="entry name" value="Nuclear pore complex protein Nup98-Nup96"/>
    <property type="match status" value="1"/>
</dbReference>
<dbReference type="GO" id="GO:0051028">
    <property type="term" value="P:mRNA transport"/>
    <property type="evidence" value="ECO:0007669"/>
    <property type="project" value="UniProtKB-KW"/>
</dbReference>
<dbReference type="GO" id="GO:0000973">
    <property type="term" value="P:post-transcriptional tethering of RNA polymerase II gene DNA at nuclear periphery"/>
    <property type="evidence" value="ECO:0007669"/>
    <property type="project" value="TreeGrafter"/>
</dbReference>
<sequence>MSFGGFGFGQSQASQSPFGAAASSPLRPAGSPFGQPASPFGASTGGGLFGAQTPSFGASAPAFGASTPAFGAASTPAFGGSSSFGFGSPSSNPFGASQPAFGAASTPAFGAASTPAFGAASTPAFGASPFGGGGSAFGTPASTPAFGAASTPAFGASPGAFGGFGQSGMAFGTGQPQAAPRGTRAIPFAKTKETEQAGVAGNSKVTQPGEFMSITAMPAYQGKCFEELRMEDYQDGCKGAGTGAPVGFGQAGSSPFGTPAAGPSPFGTPASQPAFGMGGSSGGFGSSSPAFGQTQSSFGNLGFGQQSTPAFGMSQPAFGSSGFGASSAASPFGTPAPAFGQGGAFGGTSFGSTPAFGASSAAAAFGTSTPAFGGGGAFGGGFGASSTPAPFGQSSTPAFGGGGLFGSQPQSSPSLFGSTPSFAPSGGFGFGQTPAQSTPSPFGPQTTGSSPFGSSPSPFGGGNLFGNQQAGAGQSKPFTFAPSSGSLFGQSSSPSLFGQTGAGGGLFGNTPAGGNLFGQQSSPAGGNLFGSSPAPFGGGGNLFGQPQSQAAPFGTGLFNNTGGAFGGGNLFGQPQQQQQQPQQQQQHALALQAPGINTNPYGAMPAAPTIGGPGSIPEARSGIALRPVAPITAPRIPALLTPRSIAPASLLPGSRQRSSRSSSALFSRASGGPGQTPPKTPPKPLFGDAAGSDGNADQATTPDTGIFIARDNPRRFFVRDPLPSTQSAQSSQPSPGPQANGSNAGNRDRSPGPDGDHQSPQQHEQQEAGHSAQRSDTQDGAGPSRPAEDDPAEDCKRSPSPRSSSKPGKGLTDDQISALLPKLEQEDYYMSPSPAQLAAMARSEPHSLAHVANFTIGRQRMGKIRWIEPVDVRRLDLDSTVRFSKDTCEVYLDEASKPDEGEGLNTTAEVELHRIFRLDKATGKPTTDPEQQQKFARRLRKTTAGQGAEFLSYDPATGIWRFRVEHFSRYGLVGSDSEEEAEAEPLPQRLTAEAKGKAAMFPAAKSAQTPSRPAQRGFTAAALQISESDDDAELMEGAGATSPTSGIAVIQEKPGHAMSMVNSAVLDGSAQERDDMQDGEEIHFEPEQHTPIFQVALPTSLNVSPQDLGDLHADLYGPRTASPAFPGMAHSPQRASSGKYSGKYSRAGRARQGEQASSRLQKDSRAASTGFQTPQSASAAAPMEAEEDEDDGIEDGSFKDRRDPAGAGPSVMGSLDPLMPTQAPNLWVPTAPAISLEEPAGMRPSQPDREQGLFSRSVAAAGGFSALQQAADAAAQEMEAPSMVDASLLLGRSFRAGWGPHCSFVQPCAPHRKQDPGQLPSVGQTGLSFKQLQITPLLDSSSPSPPLQDTQLSLGSPSQSVLRLSPAKPQSQASSVPVAASSSVAGASGTGQGSRNPERAAQLEAMLALHMEHSGPSAEPATETDEFGMAEDDAAEDYLNAESEKREQVCRWALSCQRDGELETICSQYHSLAERGAAGLQQGNALELQRACLKQEQQTWHLLDVLFSHIPGCETALPQPSTSAVEDVAMEQDAAEESATSQQQLELDHEQLQSKRRARLSHWLQEAVCVECREGLRHAPSIFSKLAQLLSGHQLHAATALAAASGNVRLATQISQAGQRVQAGVEAGQQLDLWTERDCIAHIPAELQCIYRLLQGHADEVTFDLGLDWRRAFGLHLWFKTPTIAPFSAALDSYVESTSSGYAPHPLPLHKELVPGGMPSDDKPMDVHFELLCLAQVEWEANGSAAGSETNLERLLLPSGMRPDRLDVALSWHLHSLLAAIHALPPNAAAYQVSVLHTAFIAQLDVVGVRPQWQLYVAQHLPDGSAGFQGQRTQLLQELLLLHGPTFARDPKACESLVDKLGIPKAWLAASLAICSRYSWQPEEEYGHLIEAGDIAAAHELLAQRIAPSLFCSQHQPSLQRLEALLSQLHTYEGAAALQGATTPWRVGAGLYFSHLSLKRLFLEGTDQCGDPAAWDDRCAAHSHQLQDAAAWAAAANAALTCKLQVVVAMMAAQLLQWRSTDAPDMTECAFASVPTLSMVAPHTCAEPLQSAACSLAEALG</sequence>
<evidence type="ECO:0000313" key="13">
    <source>
        <dbReference type="Proteomes" id="UP001438707"/>
    </source>
</evidence>
<keyword evidence="8" id="KW-0906">Nuclear pore complex</keyword>
<evidence type="ECO:0000256" key="10">
    <source>
        <dbReference type="SAM" id="MobiDB-lite"/>
    </source>
</evidence>
<feature type="compositionally biased region" description="Low complexity" evidence="10">
    <location>
        <begin position="571"/>
        <end position="586"/>
    </location>
</feature>
<dbReference type="GO" id="GO:0006405">
    <property type="term" value="P:RNA export from nucleus"/>
    <property type="evidence" value="ECO:0007669"/>
    <property type="project" value="TreeGrafter"/>
</dbReference>
<evidence type="ECO:0000256" key="3">
    <source>
        <dbReference type="ARBA" id="ARBA00022448"/>
    </source>
</evidence>
<organism evidence="12 13">
    <name type="scientific">Apatococcus lobatus</name>
    <dbReference type="NCBI Taxonomy" id="904363"/>
    <lineage>
        <taxon>Eukaryota</taxon>
        <taxon>Viridiplantae</taxon>
        <taxon>Chlorophyta</taxon>
        <taxon>core chlorophytes</taxon>
        <taxon>Trebouxiophyceae</taxon>
        <taxon>Chlorellales</taxon>
        <taxon>Chlorellaceae</taxon>
        <taxon>Apatococcus</taxon>
    </lineage>
</organism>
<dbReference type="SUPFAM" id="SSF82215">
    <property type="entry name" value="C-terminal autoproteolytic domain of nucleoporin nup98"/>
    <property type="match status" value="1"/>
</dbReference>
<dbReference type="InterPro" id="IPR007230">
    <property type="entry name" value="Nup98_auto-Pept-S59_dom"/>
</dbReference>
<dbReference type="PROSITE" id="PS51434">
    <property type="entry name" value="NUP_C"/>
    <property type="match status" value="1"/>
</dbReference>
<dbReference type="GO" id="GO:0044614">
    <property type="term" value="C:nuclear pore cytoplasmic filaments"/>
    <property type="evidence" value="ECO:0007669"/>
    <property type="project" value="TreeGrafter"/>
</dbReference>
<keyword evidence="7" id="KW-0811">Translocation</keyword>
<feature type="region of interest" description="Disordered" evidence="10">
    <location>
        <begin position="1"/>
        <end position="46"/>
    </location>
</feature>
<comment type="similarity">
    <text evidence="2">Belongs to the nucleoporin GLFG family.</text>
</comment>
<dbReference type="EMBL" id="JALJOS010000013">
    <property type="protein sequence ID" value="KAK9831685.1"/>
    <property type="molecule type" value="Genomic_DNA"/>
</dbReference>
<dbReference type="InterPro" id="IPR021967">
    <property type="entry name" value="Nup98_C"/>
</dbReference>
<dbReference type="GO" id="GO:0003723">
    <property type="term" value="F:RNA binding"/>
    <property type="evidence" value="ECO:0007669"/>
    <property type="project" value="TreeGrafter"/>
</dbReference>
<evidence type="ECO:0000256" key="8">
    <source>
        <dbReference type="ARBA" id="ARBA00023132"/>
    </source>
</evidence>
<gene>
    <name evidence="12" type="ORF">WJX74_006108</name>
</gene>
<evidence type="ECO:0000259" key="11">
    <source>
        <dbReference type="PROSITE" id="PS51434"/>
    </source>
</evidence>
<dbReference type="Proteomes" id="UP001438707">
    <property type="component" value="Unassembled WGS sequence"/>
</dbReference>
<feature type="compositionally biased region" description="Acidic residues" evidence="10">
    <location>
        <begin position="1184"/>
        <end position="1194"/>
    </location>
</feature>
<dbReference type="InterPro" id="IPR036903">
    <property type="entry name" value="Nup98_auto-Pept-S59_dom_sf"/>
</dbReference>
<evidence type="ECO:0000256" key="7">
    <source>
        <dbReference type="ARBA" id="ARBA00023010"/>
    </source>
</evidence>
<feature type="compositionally biased region" description="Low complexity" evidence="10">
    <location>
        <begin position="482"/>
        <end position="499"/>
    </location>
</feature>
<evidence type="ECO:0000256" key="9">
    <source>
        <dbReference type="ARBA" id="ARBA00023242"/>
    </source>
</evidence>
<dbReference type="PANTHER" id="PTHR23198:SF6">
    <property type="entry name" value="NUCLEAR PORE COMPLEX PROTEIN NUP98-NUP96"/>
    <property type="match status" value="1"/>
</dbReference>
<keyword evidence="6" id="KW-0653">Protein transport</keyword>
<evidence type="ECO:0000256" key="6">
    <source>
        <dbReference type="ARBA" id="ARBA00022927"/>
    </source>
</evidence>
<feature type="domain" description="Peptidase S59" evidence="11">
    <location>
        <begin position="825"/>
        <end position="967"/>
    </location>
</feature>
<keyword evidence="9" id="KW-0539">Nucleus</keyword>
<evidence type="ECO:0000256" key="4">
    <source>
        <dbReference type="ARBA" id="ARBA00022813"/>
    </source>
</evidence>
<dbReference type="GO" id="GO:0017056">
    <property type="term" value="F:structural constituent of nuclear pore"/>
    <property type="evidence" value="ECO:0007669"/>
    <property type="project" value="InterPro"/>
</dbReference>
<feature type="compositionally biased region" description="Low complexity" evidence="10">
    <location>
        <begin position="649"/>
        <end position="670"/>
    </location>
</feature>
<feature type="compositionally biased region" description="Low complexity" evidence="10">
    <location>
        <begin position="553"/>
        <end position="562"/>
    </location>
</feature>
<evidence type="ECO:0000313" key="12">
    <source>
        <dbReference type="EMBL" id="KAK9831685.1"/>
    </source>
</evidence>
<protein>
    <recommendedName>
        <fullName evidence="11">Peptidase S59 domain-containing protein</fullName>
    </recommendedName>
</protein>
<comment type="caution">
    <text evidence="12">The sequence shown here is derived from an EMBL/GenBank/DDBJ whole genome shotgun (WGS) entry which is preliminary data.</text>
</comment>
<feature type="compositionally biased region" description="Low complexity" evidence="10">
    <location>
        <begin position="1370"/>
        <end position="1387"/>
    </location>
</feature>
<dbReference type="Pfam" id="PF12110">
    <property type="entry name" value="Nup96"/>
    <property type="match status" value="1"/>
</dbReference>
<feature type="region of interest" description="Disordered" evidence="10">
    <location>
        <begin position="388"/>
        <end position="620"/>
    </location>
</feature>
<evidence type="ECO:0000256" key="5">
    <source>
        <dbReference type="ARBA" id="ARBA00022816"/>
    </source>
</evidence>
<feature type="region of interest" description="Disordered" evidence="10">
    <location>
        <begin position="1337"/>
        <end position="1398"/>
    </location>
</feature>
<feature type="compositionally biased region" description="Low complexity" evidence="10">
    <location>
        <begin position="721"/>
        <end position="733"/>
    </location>
</feature>
<dbReference type="Gene3D" id="1.25.40.690">
    <property type="match status" value="1"/>
</dbReference>
<dbReference type="GO" id="GO:0006606">
    <property type="term" value="P:protein import into nucleus"/>
    <property type="evidence" value="ECO:0007669"/>
    <property type="project" value="TreeGrafter"/>
</dbReference>
<feature type="compositionally biased region" description="Low complexity" evidence="10">
    <location>
        <begin position="1337"/>
        <end position="1354"/>
    </location>
</feature>
<dbReference type="Gene3D" id="1.10.10.2360">
    <property type="match status" value="1"/>
</dbReference>
<evidence type="ECO:0000256" key="2">
    <source>
        <dbReference type="ARBA" id="ARBA00008926"/>
    </source>
</evidence>
<feature type="compositionally biased region" description="Basic and acidic residues" evidence="10">
    <location>
        <begin position="746"/>
        <end position="757"/>
    </location>
</feature>
<dbReference type="GO" id="GO:0034398">
    <property type="term" value="P:telomere tethering at nuclear periphery"/>
    <property type="evidence" value="ECO:0007669"/>
    <property type="project" value="TreeGrafter"/>
</dbReference>
<feature type="compositionally biased region" description="Low complexity" evidence="10">
    <location>
        <begin position="798"/>
        <end position="810"/>
    </location>
</feature>
<comment type="subcellular location">
    <subcellularLocation>
        <location evidence="1">Nucleus</location>
        <location evidence="1">Nuclear pore complex</location>
    </subcellularLocation>
</comment>
<keyword evidence="3" id="KW-0813">Transport</keyword>
<feature type="compositionally biased region" description="Low complexity" evidence="10">
    <location>
        <begin position="448"/>
        <end position="458"/>
    </location>
</feature>
<reference evidence="12 13" key="1">
    <citation type="journal article" date="2024" name="Nat. Commun.">
        <title>Phylogenomics reveals the evolutionary origins of lichenization in chlorophyte algae.</title>
        <authorList>
            <person name="Puginier C."/>
            <person name="Libourel C."/>
            <person name="Otte J."/>
            <person name="Skaloud P."/>
            <person name="Haon M."/>
            <person name="Grisel S."/>
            <person name="Petersen M."/>
            <person name="Berrin J.G."/>
            <person name="Delaux P.M."/>
            <person name="Dal Grande F."/>
            <person name="Keller J."/>
        </authorList>
    </citation>
    <scope>NUCLEOTIDE SEQUENCE [LARGE SCALE GENOMIC DNA]</scope>
    <source>
        <strain evidence="12 13">SAG 2145</strain>
    </source>
</reference>
<dbReference type="PANTHER" id="PTHR23198">
    <property type="entry name" value="NUCLEOPORIN"/>
    <property type="match status" value="1"/>
</dbReference>
<feature type="compositionally biased region" description="Low complexity" evidence="10">
    <location>
        <begin position="9"/>
        <end position="25"/>
    </location>
</feature>
<feature type="compositionally biased region" description="Low complexity" evidence="10">
    <location>
        <begin position="416"/>
        <end position="425"/>
    </location>
</feature>
<proteinExistence type="inferred from homology"/>
<feature type="region of interest" description="Disordered" evidence="10">
    <location>
        <begin position="1122"/>
        <end position="1222"/>
    </location>
</feature>
<dbReference type="Gene3D" id="3.30.1610.10">
    <property type="entry name" value="Peptidase S59, nucleoporin"/>
    <property type="match status" value="1"/>
</dbReference>
<feature type="compositionally biased region" description="Polar residues" evidence="10">
    <location>
        <begin position="1166"/>
        <end position="1178"/>
    </location>
</feature>
<dbReference type="GO" id="GO:0008139">
    <property type="term" value="F:nuclear localization sequence binding"/>
    <property type="evidence" value="ECO:0007669"/>
    <property type="project" value="TreeGrafter"/>
</dbReference>
<feature type="compositionally biased region" description="Pro residues" evidence="10">
    <location>
        <begin position="675"/>
        <end position="684"/>
    </location>
</feature>
<evidence type="ECO:0000256" key="1">
    <source>
        <dbReference type="ARBA" id="ARBA00004567"/>
    </source>
</evidence>
<dbReference type="Pfam" id="PF04096">
    <property type="entry name" value="Nucleoporin2"/>
    <property type="match status" value="1"/>
</dbReference>
<keyword evidence="4" id="KW-0068">Autocatalytic cleavage</keyword>
<keyword evidence="5" id="KW-0509">mRNA transport</keyword>
<accession>A0AAW1RDK2</accession>
<dbReference type="InterPro" id="IPR037665">
    <property type="entry name" value="Nucleoporin_S59-like"/>
</dbReference>
<feature type="region of interest" description="Disordered" evidence="10">
    <location>
        <begin position="648"/>
        <end position="813"/>
    </location>
</feature>
<feature type="compositionally biased region" description="Polar residues" evidence="10">
    <location>
        <begin position="433"/>
        <end position="447"/>
    </location>
</feature>
<name>A0AAW1RDK2_9CHLO</name>